<dbReference type="GO" id="GO:0035658">
    <property type="term" value="C:Mon1-Ccz1 complex"/>
    <property type="evidence" value="ECO:0007669"/>
    <property type="project" value="InterPro"/>
</dbReference>
<evidence type="ECO:0000313" key="2">
    <source>
        <dbReference type="EMBL" id="GMH96683.1"/>
    </source>
</evidence>
<reference evidence="3" key="1">
    <citation type="journal article" date="2023" name="Commun. Biol.">
        <title>Genome analysis of Parmales, the sister group of diatoms, reveals the evolutionary specialization of diatoms from phago-mixotrophs to photoautotrophs.</title>
        <authorList>
            <person name="Ban H."/>
            <person name="Sato S."/>
            <person name="Yoshikawa S."/>
            <person name="Yamada K."/>
            <person name="Nakamura Y."/>
            <person name="Ichinomiya M."/>
            <person name="Sato N."/>
            <person name="Blanc-Mathieu R."/>
            <person name="Endo H."/>
            <person name="Kuwata A."/>
            <person name="Ogata H."/>
        </authorList>
    </citation>
    <scope>NUCLEOTIDE SEQUENCE [LARGE SCALE GENOMIC DNA]</scope>
    <source>
        <strain evidence="3">NIES 3701</strain>
    </source>
</reference>
<evidence type="ECO:0008006" key="4">
    <source>
        <dbReference type="Google" id="ProtNLM"/>
    </source>
</evidence>
<dbReference type="Proteomes" id="UP001165085">
    <property type="component" value="Unassembled WGS sequence"/>
</dbReference>
<accession>A0A9W7C1Q4</accession>
<name>A0A9W7C1Q4_9STRA</name>
<dbReference type="OrthoDB" id="194064at2759"/>
<sequence length="881" mass="95829">MENAFVQIAEPRLVCPSHVNPAATWFDSTLECFVVLETSNPSSSPLLRRYRTLSPSSSDKSVQGAHNAAHNASPSSRSQLAAGIPTLIPSRPVEIKLTTSTAPPPLLARFSLDYNLLALQVEPTVVHVYSIGSKRSDPWRIDVAIDKSVATSDTAILPGGIIWSDHGGNSQDLTLLTSHGVVMYKVSPSRNQLAKVRSYLHLTHAFWYEPITRCLLLSTGEEGNDMRCFFLIKMNNRIAPRLELPPPDKVKKFTLDKVQGEAYVRSGDASLVCLYGTAYVVDIQPAKGAINLVSLNKETLTAEPHRTFKMYVDGSLQCSVVDDLLLCHSGNLISFVYDVGNPGDEPVCGGSTCTFESMFHPSPDIDDVSDLDSPVKGKTKTLHVEEMYDGRWSLLAPDKVLDPSGRGTLWRITVNLKAILTATYSNSLVIPFLMRRRTNSTVSRRLCLDRLKELLEERGDSKEWVEEWARGYSGVLSAAPVSEEEKLVSLTKKTMLVNSAVKKMRRFSAMAGAGAGESSSGGGGGGGENGKGEDAESKKKTGTKTEKPVLTVWGYENEDRGGRIMKAVVTQVVEGGGGGTGAKGERGESIHFHSFEDSFEHMNHESLVVLTQLDLLEFGLLPKVGMAEGGAKDDEYFCEVVYGFVKSLLGIEGGGGGVVVPPLVALAVEMLCRLDKAGVALALLRSKINGRPAFGVDCLEMAEALVAIGRKYRVEGETGEALLLHGLDMLKRGGEGLSWNVLASELLKEGRVLDAMRFARGGGGRRVILERRPTSFDFWTACVEKAGKMGPEKEGEKCQLFYHLFSFLKEFEPECINTGLGRAAGGGGGEKRRGSWKEQERQKGLRVMSDLAKKAGNEFPPDIFQNKSVLIALKGMFGFVN</sequence>
<comment type="caution">
    <text evidence="2">The sequence shown here is derived from an EMBL/GenBank/DDBJ whole genome shotgun (WGS) entry which is preliminary data.</text>
</comment>
<feature type="region of interest" description="Disordered" evidence="1">
    <location>
        <begin position="822"/>
        <end position="842"/>
    </location>
</feature>
<dbReference type="PANTHER" id="PTHR12897">
    <property type="entry name" value="COLON CANCER-ASSOCIATED PROTEIN MIC1"/>
    <property type="match status" value="1"/>
</dbReference>
<dbReference type="GO" id="GO:0010506">
    <property type="term" value="P:regulation of autophagy"/>
    <property type="evidence" value="ECO:0007669"/>
    <property type="project" value="InterPro"/>
</dbReference>
<proteinExistence type="predicted"/>
<feature type="compositionally biased region" description="Gly residues" evidence="1">
    <location>
        <begin position="513"/>
        <end position="529"/>
    </location>
</feature>
<evidence type="ECO:0000313" key="3">
    <source>
        <dbReference type="Proteomes" id="UP001165085"/>
    </source>
</evidence>
<dbReference type="PANTHER" id="PTHR12897:SF4">
    <property type="entry name" value="REGULATOR OF MON1-CCZ1 COMPLEX"/>
    <property type="match status" value="1"/>
</dbReference>
<gene>
    <name evidence="2" type="ORF">TrST_g5282</name>
</gene>
<keyword evidence="3" id="KW-1185">Reference proteome</keyword>
<dbReference type="EMBL" id="BRXY01000471">
    <property type="protein sequence ID" value="GMH96683.1"/>
    <property type="molecule type" value="Genomic_DNA"/>
</dbReference>
<protein>
    <recommendedName>
        <fullName evidence="4">Mic1 domain-containing protein</fullName>
    </recommendedName>
</protein>
<dbReference type="GO" id="GO:0031902">
    <property type="term" value="C:late endosome membrane"/>
    <property type="evidence" value="ECO:0007669"/>
    <property type="project" value="TreeGrafter"/>
</dbReference>
<dbReference type="GO" id="GO:0005765">
    <property type="term" value="C:lysosomal membrane"/>
    <property type="evidence" value="ECO:0007669"/>
    <property type="project" value="TreeGrafter"/>
</dbReference>
<organism evidence="2 3">
    <name type="scientific">Triparma strigata</name>
    <dbReference type="NCBI Taxonomy" id="1606541"/>
    <lineage>
        <taxon>Eukaryota</taxon>
        <taxon>Sar</taxon>
        <taxon>Stramenopiles</taxon>
        <taxon>Ochrophyta</taxon>
        <taxon>Bolidophyceae</taxon>
        <taxon>Parmales</taxon>
        <taxon>Triparmaceae</taxon>
        <taxon>Triparma</taxon>
    </lineage>
</organism>
<evidence type="ECO:0000256" key="1">
    <source>
        <dbReference type="SAM" id="MobiDB-lite"/>
    </source>
</evidence>
<feature type="compositionally biased region" description="Basic and acidic residues" evidence="1">
    <location>
        <begin position="829"/>
        <end position="842"/>
    </location>
</feature>
<feature type="region of interest" description="Disordered" evidence="1">
    <location>
        <begin position="512"/>
        <end position="545"/>
    </location>
</feature>
<dbReference type="AlphaFoldDB" id="A0A9W7C1Q4"/>
<feature type="compositionally biased region" description="Basic and acidic residues" evidence="1">
    <location>
        <begin position="530"/>
        <end position="545"/>
    </location>
</feature>
<feature type="region of interest" description="Disordered" evidence="1">
    <location>
        <begin position="54"/>
        <end position="78"/>
    </location>
</feature>
<dbReference type="InterPro" id="IPR040371">
    <property type="entry name" value="RMC1"/>
</dbReference>